<dbReference type="InterPro" id="IPR011054">
    <property type="entry name" value="Rudment_hybrid_motif"/>
</dbReference>
<accession>A0ABP6RGB5</accession>
<dbReference type="PROSITE" id="PS50975">
    <property type="entry name" value="ATP_GRASP"/>
    <property type="match status" value="1"/>
</dbReference>
<dbReference type="PROSITE" id="PS50979">
    <property type="entry name" value="BC"/>
    <property type="match status" value="1"/>
</dbReference>
<dbReference type="PANTHER" id="PTHR18866">
    <property type="entry name" value="CARBOXYLASE:PYRUVATE/ACETYL-COA/PROPIONYL-COA CARBOXYLASE"/>
    <property type="match status" value="1"/>
</dbReference>
<evidence type="ECO:0000256" key="5">
    <source>
        <dbReference type="ARBA" id="ARBA00022840"/>
    </source>
</evidence>
<dbReference type="SUPFAM" id="SSF51230">
    <property type="entry name" value="Single hybrid motif"/>
    <property type="match status" value="1"/>
</dbReference>
<dbReference type="Proteomes" id="UP001501736">
    <property type="component" value="Unassembled WGS sequence"/>
</dbReference>
<dbReference type="InterPro" id="IPR011761">
    <property type="entry name" value="ATP-grasp"/>
</dbReference>
<sequence>MRRLLIANRGEIAVRIIRAAAEQGLETVAVHADQDADSLAVALADVAVPLAGTTAAETYLDQQKILEAAQSTGADAVHPGYGFLSENADFARAVTAAGLIWIGPSPETIERLGDKVAARELAASVDAPLAPGTDGPVSGPQAVRDFAAEHGLPVVIKAAHGGGGRGMRVVRDLDAVEEAWASAVREAEGAFGRGECFVERFLDRPRHVEAQVIADAHGHVAVVGLRDCSLQRRGQKLVEEAPAPFLPAGVEERIRASAAAICAAAGYVSAGTVEYLLSDADDAGSQPLVSFLEVNTRLQVEHPVTEETSGVDLVVEQLRVAAGEPLNLPEDSAPRGHAIEFRLNAEDPALGFLPTPGLVERFDPPTGPGVRLDAGVRGGDEIPAAFDSMIGKLIITGPDRETALRRARLALAEMRIEGVPSVLPFYRAVLEAPAFRAADGAGGFAVHTRWIEEEFDAELAESEHLAAALRHREQQMLRSTVELDGRTVELGLPAALLRRLGGAPAGEAGGSAADVDRPGAEDGAVTTPVGGSLVRWAAEDGAVVAAGDALAVVEAMKMEQTVTAPQAGTLERAALEPGEMLAAGQRLGTVR</sequence>
<keyword evidence="12" id="KW-1185">Reference proteome</keyword>
<dbReference type="InterPro" id="IPR001882">
    <property type="entry name" value="Biotin_BS"/>
</dbReference>
<dbReference type="PROSITE" id="PS00867">
    <property type="entry name" value="CPSASE_2"/>
    <property type="match status" value="1"/>
</dbReference>
<feature type="domain" description="ATP-grasp" evidence="9">
    <location>
        <begin position="119"/>
        <end position="322"/>
    </location>
</feature>
<dbReference type="InterPro" id="IPR005481">
    <property type="entry name" value="BC-like_N"/>
</dbReference>
<evidence type="ECO:0000259" key="10">
    <source>
        <dbReference type="PROSITE" id="PS50979"/>
    </source>
</evidence>
<dbReference type="InterPro" id="IPR000089">
    <property type="entry name" value="Biotin_lipoyl"/>
</dbReference>
<dbReference type="InterPro" id="IPR050856">
    <property type="entry name" value="Biotin_carboxylase_complex"/>
</dbReference>
<dbReference type="SUPFAM" id="SSF51246">
    <property type="entry name" value="Rudiment single hybrid motif"/>
    <property type="match status" value="1"/>
</dbReference>
<keyword evidence="6" id="KW-0092">Biotin</keyword>
<dbReference type="SUPFAM" id="SSF52440">
    <property type="entry name" value="PreATP-grasp domain"/>
    <property type="match status" value="1"/>
</dbReference>
<dbReference type="Gene3D" id="3.30.470.20">
    <property type="entry name" value="ATP-grasp fold, B domain"/>
    <property type="match status" value="1"/>
</dbReference>
<keyword evidence="3" id="KW-0436">Ligase</keyword>
<evidence type="ECO:0000256" key="6">
    <source>
        <dbReference type="ARBA" id="ARBA00023267"/>
    </source>
</evidence>
<organism evidence="11 12">
    <name type="scientific">Nesterenkonia halobia</name>
    <dbReference type="NCBI Taxonomy" id="37922"/>
    <lineage>
        <taxon>Bacteria</taxon>
        <taxon>Bacillati</taxon>
        <taxon>Actinomycetota</taxon>
        <taxon>Actinomycetes</taxon>
        <taxon>Micrococcales</taxon>
        <taxon>Micrococcaceae</taxon>
        <taxon>Nesterenkonia</taxon>
    </lineage>
</organism>
<comment type="cofactor">
    <cofactor evidence="1">
        <name>biotin</name>
        <dbReference type="ChEBI" id="CHEBI:57586"/>
    </cofactor>
</comment>
<dbReference type="Gene3D" id="2.40.50.100">
    <property type="match status" value="1"/>
</dbReference>
<feature type="domain" description="Biotin carboxylation" evidence="10">
    <location>
        <begin position="1"/>
        <end position="450"/>
    </location>
</feature>
<reference evidence="12" key="1">
    <citation type="journal article" date="2019" name="Int. J. Syst. Evol. Microbiol.">
        <title>The Global Catalogue of Microorganisms (GCM) 10K type strain sequencing project: providing services to taxonomists for standard genome sequencing and annotation.</title>
        <authorList>
            <consortium name="The Broad Institute Genomics Platform"/>
            <consortium name="The Broad Institute Genome Sequencing Center for Infectious Disease"/>
            <person name="Wu L."/>
            <person name="Ma J."/>
        </authorList>
    </citation>
    <scope>NUCLEOTIDE SEQUENCE [LARGE SCALE GENOMIC DNA]</scope>
    <source>
        <strain evidence="12">JCM 11483</strain>
    </source>
</reference>
<name>A0ABP6RGB5_9MICC</name>
<dbReference type="SMART" id="SM00878">
    <property type="entry name" value="Biotin_carb_C"/>
    <property type="match status" value="1"/>
</dbReference>
<dbReference type="Pfam" id="PF02786">
    <property type="entry name" value="CPSase_L_D2"/>
    <property type="match status" value="1"/>
</dbReference>
<evidence type="ECO:0000256" key="3">
    <source>
        <dbReference type="ARBA" id="ARBA00022598"/>
    </source>
</evidence>
<dbReference type="InterPro" id="IPR016185">
    <property type="entry name" value="PreATP-grasp_dom_sf"/>
</dbReference>
<dbReference type="RefSeq" id="WP_344721476.1">
    <property type="nucleotide sequence ID" value="NZ_BAAAYG010000010.1"/>
</dbReference>
<dbReference type="InterPro" id="IPR011764">
    <property type="entry name" value="Biotin_carboxylation_dom"/>
</dbReference>
<dbReference type="CDD" id="cd06850">
    <property type="entry name" value="biotinyl_domain"/>
    <property type="match status" value="1"/>
</dbReference>
<evidence type="ECO:0000259" key="9">
    <source>
        <dbReference type="PROSITE" id="PS50975"/>
    </source>
</evidence>
<evidence type="ECO:0000256" key="4">
    <source>
        <dbReference type="ARBA" id="ARBA00022741"/>
    </source>
</evidence>
<dbReference type="InterPro" id="IPR005482">
    <property type="entry name" value="Biotin_COase_C"/>
</dbReference>
<dbReference type="InterPro" id="IPR011053">
    <property type="entry name" value="Single_hybrid_motif"/>
</dbReference>
<protein>
    <recommendedName>
        <fullName evidence="2">biotin carboxylase</fullName>
        <ecNumber evidence="2">6.3.4.14</ecNumber>
    </recommendedName>
</protein>
<dbReference type="InterPro" id="IPR005479">
    <property type="entry name" value="CPAse_ATP-bd"/>
</dbReference>
<proteinExistence type="predicted"/>
<evidence type="ECO:0000256" key="2">
    <source>
        <dbReference type="ARBA" id="ARBA00013263"/>
    </source>
</evidence>
<dbReference type="SUPFAM" id="SSF56059">
    <property type="entry name" value="Glutathione synthetase ATP-binding domain-like"/>
    <property type="match status" value="1"/>
</dbReference>
<comment type="caution">
    <text evidence="11">The sequence shown here is derived from an EMBL/GenBank/DDBJ whole genome shotgun (WGS) entry which is preliminary data.</text>
</comment>
<dbReference type="Pfam" id="PF02785">
    <property type="entry name" value="Biotin_carb_C"/>
    <property type="match status" value="1"/>
</dbReference>
<evidence type="ECO:0000313" key="11">
    <source>
        <dbReference type="EMBL" id="GAA3287053.1"/>
    </source>
</evidence>
<feature type="domain" description="Lipoyl-binding" evidence="8">
    <location>
        <begin position="512"/>
        <end position="591"/>
    </location>
</feature>
<dbReference type="EMBL" id="BAAAYG010000010">
    <property type="protein sequence ID" value="GAA3287053.1"/>
    <property type="molecule type" value="Genomic_DNA"/>
</dbReference>
<evidence type="ECO:0000256" key="7">
    <source>
        <dbReference type="PROSITE-ProRule" id="PRU00409"/>
    </source>
</evidence>
<evidence type="ECO:0000259" key="8">
    <source>
        <dbReference type="PROSITE" id="PS50968"/>
    </source>
</evidence>
<dbReference type="PROSITE" id="PS50968">
    <property type="entry name" value="BIOTINYL_LIPOYL"/>
    <property type="match status" value="1"/>
</dbReference>
<dbReference type="PANTHER" id="PTHR18866:SF33">
    <property type="entry name" value="METHYLCROTONOYL-COA CARBOXYLASE SUBUNIT ALPHA, MITOCHONDRIAL-RELATED"/>
    <property type="match status" value="1"/>
</dbReference>
<keyword evidence="5 7" id="KW-0067">ATP-binding</keyword>
<evidence type="ECO:0000313" key="12">
    <source>
        <dbReference type="Proteomes" id="UP001501736"/>
    </source>
</evidence>
<keyword evidence="4 7" id="KW-0547">Nucleotide-binding</keyword>
<dbReference type="EC" id="6.3.4.14" evidence="2"/>
<dbReference type="PROSITE" id="PS00188">
    <property type="entry name" value="BIOTIN"/>
    <property type="match status" value="1"/>
</dbReference>
<dbReference type="Pfam" id="PF00364">
    <property type="entry name" value="Biotin_lipoyl"/>
    <property type="match status" value="1"/>
</dbReference>
<dbReference type="Pfam" id="PF00289">
    <property type="entry name" value="Biotin_carb_N"/>
    <property type="match status" value="1"/>
</dbReference>
<evidence type="ECO:0000256" key="1">
    <source>
        <dbReference type="ARBA" id="ARBA00001953"/>
    </source>
</evidence>
<gene>
    <name evidence="11" type="ORF">GCM10020260_22910</name>
</gene>